<accession>A0A813HVG4</accession>
<organism evidence="5 6">
    <name type="scientific">Polarella glacialis</name>
    <name type="common">Dinoflagellate</name>
    <dbReference type="NCBI Taxonomy" id="89957"/>
    <lineage>
        <taxon>Eukaryota</taxon>
        <taxon>Sar</taxon>
        <taxon>Alveolata</taxon>
        <taxon>Dinophyceae</taxon>
        <taxon>Suessiales</taxon>
        <taxon>Suessiaceae</taxon>
        <taxon>Polarella</taxon>
    </lineage>
</organism>
<evidence type="ECO:0000256" key="3">
    <source>
        <dbReference type="SAM" id="MobiDB-lite"/>
    </source>
</evidence>
<reference evidence="5" key="1">
    <citation type="submission" date="2021-02" db="EMBL/GenBank/DDBJ databases">
        <authorList>
            <person name="Dougan E. K."/>
            <person name="Rhodes N."/>
            <person name="Thang M."/>
            <person name="Chan C."/>
        </authorList>
    </citation>
    <scope>NUCLEOTIDE SEQUENCE</scope>
</reference>
<dbReference type="PANTHER" id="PTHR45625">
    <property type="entry name" value="PEPTIDYL-PROLYL CIS-TRANS ISOMERASE-RELATED"/>
    <property type="match status" value="1"/>
</dbReference>
<comment type="subcellular location">
    <subcellularLocation>
        <location evidence="1">Nucleus</location>
    </subcellularLocation>
</comment>
<dbReference type="GO" id="GO:0071013">
    <property type="term" value="C:catalytic step 2 spliceosome"/>
    <property type="evidence" value="ECO:0007669"/>
    <property type="project" value="TreeGrafter"/>
</dbReference>
<dbReference type="PROSITE" id="PS00170">
    <property type="entry name" value="CSA_PPIASE_1"/>
    <property type="match status" value="1"/>
</dbReference>
<dbReference type="GO" id="GO:0006457">
    <property type="term" value="P:protein folding"/>
    <property type="evidence" value="ECO:0007669"/>
    <property type="project" value="InterPro"/>
</dbReference>
<dbReference type="InterPro" id="IPR020892">
    <property type="entry name" value="Cyclophilin-type_PPIase_CS"/>
</dbReference>
<evidence type="ECO:0000313" key="5">
    <source>
        <dbReference type="EMBL" id="CAE8641379.1"/>
    </source>
</evidence>
<dbReference type="AlphaFoldDB" id="A0A813HVG4"/>
<dbReference type="Gene3D" id="2.40.100.10">
    <property type="entry name" value="Cyclophilin-like"/>
    <property type="match status" value="1"/>
</dbReference>
<feature type="region of interest" description="Disordered" evidence="3">
    <location>
        <begin position="187"/>
        <end position="206"/>
    </location>
</feature>
<keyword evidence="6" id="KW-1185">Reference proteome</keyword>
<dbReference type="InterPro" id="IPR044666">
    <property type="entry name" value="Cyclophilin_A-like"/>
</dbReference>
<dbReference type="Proteomes" id="UP000654075">
    <property type="component" value="Unassembled WGS sequence"/>
</dbReference>
<dbReference type="Pfam" id="PF00160">
    <property type="entry name" value="Pro_isomerase"/>
    <property type="match status" value="1"/>
</dbReference>
<feature type="compositionally biased region" description="Acidic residues" evidence="3">
    <location>
        <begin position="296"/>
        <end position="311"/>
    </location>
</feature>
<name>A0A813HVG4_POLGL</name>
<evidence type="ECO:0000256" key="1">
    <source>
        <dbReference type="ARBA" id="ARBA00004123"/>
    </source>
</evidence>
<feature type="compositionally biased region" description="Basic residues" evidence="3">
    <location>
        <begin position="193"/>
        <end position="203"/>
    </location>
</feature>
<feature type="non-terminal residue" evidence="5">
    <location>
        <position position="354"/>
    </location>
</feature>
<evidence type="ECO:0000256" key="2">
    <source>
        <dbReference type="ARBA" id="ARBA00023242"/>
    </source>
</evidence>
<feature type="domain" description="PPIase cyclophilin-type" evidence="4">
    <location>
        <begin position="22"/>
        <end position="168"/>
    </location>
</feature>
<dbReference type="InterPro" id="IPR002130">
    <property type="entry name" value="Cyclophilin-type_PPIase_dom"/>
</dbReference>
<sequence length="354" mass="38876">MSDVYIKEPATKGKVVLTTTHGDLEIELWATETPKACRNFCQLCLEGYYNGTSFHRVIKEFLIQGGDGTGTGDGCESIYGAPYIDEIHTRLKFRYRGMLGVASAGKNTKTNGSQFFIVLNRTPSLDGKHTIFGKVVGQTIYNLVRISEVEVDKHDSPVDPPRIIRADLVYDPFGDLEPRYKPVAIPKSLTEKPHRRAPVHKKNVLSFMADEDADSDEDGEKASSSNTKGKSAHELLNDPKLSKAAAYSEEAAKKRETKDAAQKRRSEAAPAEASETKRFAARPAAARGKPSKKDSDAEEEADFDADSDASEDGPKGQREVTREEEILKLKRDIAGLHSGREPVVEKKGPGGILE</sequence>
<evidence type="ECO:0000259" key="4">
    <source>
        <dbReference type="PROSITE" id="PS50072"/>
    </source>
</evidence>
<evidence type="ECO:0000313" key="6">
    <source>
        <dbReference type="Proteomes" id="UP000654075"/>
    </source>
</evidence>
<keyword evidence="2" id="KW-0539">Nucleus</keyword>
<comment type="caution">
    <text evidence="5">The sequence shown here is derived from an EMBL/GenBank/DDBJ whole genome shotgun (WGS) entry which is preliminary data.</text>
</comment>
<dbReference type="PROSITE" id="PS50072">
    <property type="entry name" value="CSA_PPIASE_2"/>
    <property type="match status" value="1"/>
</dbReference>
<dbReference type="OrthoDB" id="442970at2759"/>
<protein>
    <recommendedName>
        <fullName evidence="4">PPIase cyclophilin-type domain-containing protein</fullName>
    </recommendedName>
</protein>
<feature type="compositionally biased region" description="Basic and acidic residues" evidence="3">
    <location>
        <begin position="312"/>
        <end position="348"/>
    </location>
</feature>
<dbReference type="GO" id="GO:0003755">
    <property type="term" value="F:peptidyl-prolyl cis-trans isomerase activity"/>
    <property type="evidence" value="ECO:0007669"/>
    <property type="project" value="InterPro"/>
</dbReference>
<dbReference type="PANTHER" id="PTHR45625:SF6">
    <property type="entry name" value="SPLICEOSOME-ASSOCIATED PROTEIN CWC27 HOMOLOG"/>
    <property type="match status" value="1"/>
</dbReference>
<dbReference type="EMBL" id="CAJNNV010032888">
    <property type="protein sequence ID" value="CAE8641379.1"/>
    <property type="molecule type" value="Genomic_DNA"/>
</dbReference>
<dbReference type="PRINTS" id="PR00153">
    <property type="entry name" value="CSAPPISMRASE"/>
</dbReference>
<dbReference type="SUPFAM" id="SSF50891">
    <property type="entry name" value="Cyclophilin-like"/>
    <property type="match status" value="1"/>
</dbReference>
<feature type="region of interest" description="Disordered" evidence="3">
    <location>
        <begin position="211"/>
        <end position="354"/>
    </location>
</feature>
<dbReference type="OMA" id="RNTWFIT"/>
<feature type="compositionally biased region" description="Basic and acidic residues" evidence="3">
    <location>
        <begin position="231"/>
        <end position="241"/>
    </location>
</feature>
<dbReference type="InterPro" id="IPR029000">
    <property type="entry name" value="Cyclophilin-like_dom_sf"/>
</dbReference>
<gene>
    <name evidence="5" type="ORF">PGLA1383_LOCUS56032</name>
</gene>
<feature type="compositionally biased region" description="Basic and acidic residues" evidence="3">
    <location>
        <begin position="250"/>
        <end position="267"/>
    </location>
</feature>
<proteinExistence type="predicted"/>